<keyword evidence="1" id="KW-1133">Transmembrane helix</keyword>
<dbReference type="PROSITE" id="PS51257">
    <property type="entry name" value="PROKAR_LIPOPROTEIN"/>
    <property type="match status" value="1"/>
</dbReference>
<dbReference type="RefSeq" id="WP_017040329.1">
    <property type="nucleotide sequence ID" value="NZ_AJYQ02000124.1"/>
</dbReference>
<keyword evidence="1" id="KW-0812">Transmembrane</keyword>
<keyword evidence="1" id="KW-0472">Membrane</keyword>
<sequence length="123" mass="14108">MKQAQLPNSILLSGIFIGCLFFSFNTVMTRGASLWLYDSKRLFVCAVIIVFCLGLTLFKNHRLSFWSTFSIVTPLCTMLVMSLFTFAAIANWQRVYVWSAQENFFYVLGLVISAYFLGDRMIN</sequence>
<feature type="transmembrane region" description="Helical" evidence="1">
    <location>
        <begin position="41"/>
        <end position="58"/>
    </location>
</feature>
<evidence type="ECO:0000313" key="2">
    <source>
        <dbReference type="EMBL" id="OEE31589.1"/>
    </source>
</evidence>
<dbReference type="OrthoDB" id="5906412at2"/>
<feature type="transmembrane region" description="Helical" evidence="1">
    <location>
        <begin position="65"/>
        <end position="89"/>
    </location>
</feature>
<organism evidence="2 3">
    <name type="scientific">Vibrio genomosp. F10 str. ZF-129</name>
    <dbReference type="NCBI Taxonomy" id="1187848"/>
    <lineage>
        <taxon>Bacteria</taxon>
        <taxon>Pseudomonadati</taxon>
        <taxon>Pseudomonadota</taxon>
        <taxon>Gammaproteobacteria</taxon>
        <taxon>Vibrionales</taxon>
        <taxon>Vibrionaceae</taxon>
        <taxon>Vibrio</taxon>
    </lineage>
</organism>
<name>A0A1E5BBI9_9VIBR</name>
<proteinExistence type="predicted"/>
<dbReference type="EMBL" id="AJYQ02000124">
    <property type="protein sequence ID" value="OEE31589.1"/>
    <property type="molecule type" value="Genomic_DNA"/>
</dbReference>
<feature type="transmembrane region" description="Helical" evidence="1">
    <location>
        <begin position="95"/>
        <end position="117"/>
    </location>
</feature>
<accession>A0A1E5BBI9</accession>
<dbReference type="AlphaFoldDB" id="A0A1E5BBI9"/>
<gene>
    <name evidence="2" type="ORF">A1QO_01935</name>
</gene>
<protein>
    <submittedName>
        <fullName evidence="2">Uncharacterized protein</fullName>
    </submittedName>
</protein>
<comment type="caution">
    <text evidence="2">The sequence shown here is derived from an EMBL/GenBank/DDBJ whole genome shotgun (WGS) entry which is preliminary data.</text>
</comment>
<evidence type="ECO:0000313" key="3">
    <source>
        <dbReference type="Proteomes" id="UP000094741"/>
    </source>
</evidence>
<evidence type="ECO:0000256" key="1">
    <source>
        <dbReference type="SAM" id="Phobius"/>
    </source>
</evidence>
<dbReference type="Proteomes" id="UP000094741">
    <property type="component" value="Unassembled WGS sequence"/>
</dbReference>
<reference evidence="2 3" key="1">
    <citation type="journal article" date="2012" name="Science">
        <title>Ecological populations of bacteria act as socially cohesive units of antibiotic production and resistance.</title>
        <authorList>
            <person name="Cordero O.X."/>
            <person name="Wildschutte H."/>
            <person name="Kirkup B."/>
            <person name="Proehl S."/>
            <person name="Ngo L."/>
            <person name="Hussain F."/>
            <person name="Le Roux F."/>
            <person name="Mincer T."/>
            <person name="Polz M.F."/>
        </authorList>
    </citation>
    <scope>NUCLEOTIDE SEQUENCE [LARGE SCALE GENOMIC DNA]</scope>
    <source>
        <strain evidence="2 3">ZF-129</strain>
    </source>
</reference>